<evidence type="ECO:0000256" key="5">
    <source>
        <dbReference type="SAM" id="SignalP"/>
    </source>
</evidence>
<dbReference type="CDD" id="cd07035">
    <property type="entry name" value="TPP_PYR_POX_like"/>
    <property type="match status" value="1"/>
</dbReference>
<evidence type="ECO:0000256" key="1">
    <source>
        <dbReference type="ARBA" id="ARBA00022793"/>
    </source>
</evidence>
<feature type="chain" id="PRO_5046693817" description="Phosphonopyruvate decarboxylase" evidence="5">
    <location>
        <begin position="26"/>
        <end position="776"/>
    </location>
</feature>
<proteinExistence type="predicted"/>
<dbReference type="Proteomes" id="UP001159363">
    <property type="component" value="Chromosome 16"/>
</dbReference>
<feature type="domain" description="Thiamine pyrophosphate enzyme TPP-binding" evidence="6">
    <location>
        <begin position="605"/>
        <end position="660"/>
    </location>
</feature>
<keyword evidence="3" id="KW-0456">Lyase</keyword>
<evidence type="ECO:0000256" key="4">
    <source>
        <dbReference type="SAM" id="MobiDB-lite"/>
    </source>
</evidence>
<feature type="domain" description="Thiamine pyrophosphate enzyme N-terminal TPP-binding" evidence="7">
    <location>
        <begin position="107"/>
        <end position="218"/>
    </location>
</feature>
<dbReference type="Pfam" id="PF02776">
    <property type="entry name" value="TPP_enzyme_N"/>
    <property type="match status" value="1"/>
</dbReference>
<evidence type="ECO:0000259" key="7">
    <source>
        <dbReference type="Pfam" id="PF02776"/>
    </source>
</evidence>
<dbReference type="EMBL" id="JARBHB010000017">
    <property type="protein sequence ID" value="KAJ8865609.1"/>
    <property type="molecule type" value="Genomic_DNA"/>
</dbReference>
<evidence type="ECO:0000256" key="3">
    <source>
        <dbReference type="ARBA" id="ARBA00023239"/>
    </source>
</evidence>
<dbReference type="Gene3D" id="3.40.50.970">
    <property type="match status" value="3"/>
</dbReference>
<dbReference type="InterPro" id="IPR051818">
    <property type="entry name" value="TPP_dependent_decarboxylase"/>
</dbReference>
<gene>
    <name evidence="8" type="ORF">PR048_033129</name>
</gene>
<comment type="caution">
    <text evidence="8">The sequence shown here is derived from an EMBL/GenBank/DDBJ whole genome shotgun (WGS) entry which is preliminary data.</text>
</comment>
<dbReference type="InterPro" id="IPR011766">
    <property type="entry name" value="TPP_enzyme_TPP-bd"/>
</dbReference>
<evidence type="ECO:0000313" key="8">
    <source>
        <dbReference type="EMBL" id="KAJ8865609.1"/>
    </source>
</evidence>
<reference evidence="8 9" key="1">
    <citation type="submission" date="2023-02" db="EMBL/GenBank/DDBJ databases">
        <title>LHISI_Scaffold_Assembly.</title>
        <authorList>
            <person name="Stuart O.P."/>
            <person name="Cleave R."/>
            <person name="Magrath M.J.L."/>
            <person name="Mikheyev A.S."/>
        </authorList>
    </citation>
    <scope>NUCLEOTIDE SEQUENCE [LARGE SCALE GENOMIC DNA]</scope>
    <source>
        <strain evidence="8">Daus_M_001</strain>
        <tissue evidence="8">Leg muscle</tissue>
    </source>
</reference>
<dbReference type="PANTHER" id="PTHR42818">
    <property type="entry name" value="SULFOPYRUVATE DECARBOXYLASE SUBUNIT ALPHA"/>
    <property type="match status" value="1"/>
</dbReference>
<feature type="compositionally biased region" description="Pro residues" evidence="4">
    <location>
        <begin position="269"/>
        <end position="279"/>
    </location>
</feature>
<protein>
    <recommendedName>
        <fullName evidence="10">Phosphonopyruvate decarboxylase</fullName>
    </recommendedName>
</protein>
<dbReference type="InterPro" id="IPR029061">
    <property type="entry name" value="THDP-binding"/>
</dbReference>
<feature type="signal peptide" evidence="5">
    <location>
        <begin position="1"/>
        <end position="25"/>
    </location>
</feature>
<sequence length="776" mass="84796">MCGSRDLSDIFLLLLLEYVTVPYLASSPQQTVQRQASHGPAMAAYVSLFIALRSSVRSTSPLLRMMATWAEETSPHEMQIHEQAKRNEESAHLTELIRDFLNPSEFYQALRNIDIEFFCGIPDSLLKDFCAFVSHHVPETHHVITANEGNAIGLATGYHLASGKTGLVYLQNSGLGNTVNPLLSLAAPEVYSIPMLLMIGWRGEPGKRDEPQHMLQGQVTPGMLRRRKRLLLPPPSKGATLSRLHSAAKPRGNKLRPSDNWRDLTSQSPPLPCSQPPSPAVNIPLSSPSSQAKKQDSLGIPFSTLPDFIDGAKVTLEKAKKYMDRHSCPYALLVKRQTFLPYKLPKETPQFSMSRERAVQGLINGLTDRDIVVSTTGMLSRELFEHRVAREQGHERDFLTVGSMGHASSIALGIALIKPSRQALMVLSKKSRDLQQQPVDSTTHDKRLLPLPTRSSSGFNHHQLPEALQHQKPALLESTLSLLILLVQHPPLLVVPGSDNRLGIYNSYFGSSAATEWSKKYSTSLYGNSSASITQATAGSSRPASTPEPRKPVCEYSDQSPVMYRTRCRIHQPASLATATLLALPFLPSFTAFMLKELPLLGRHCVFCIDGDGAVIMHMGTMSTVGQVHPPNFKHIVINNGAHDSVGGQNTAAGDHNRFSLAHVAIGSGYLQCISSSGCRYKLGAPQSSRPLVGELEVLSRMGHLPATTGGYHHGMAIHVLLVQDSAKTISAGVHLYDEVPLPLGSVELLYILEADFQRFEGGVVFGAPPPPGFLL</sequence>
<dbReference type="InterPro" id="IPR012001">
    <property type="entry name" value="Thiamin_PyroP_enz_TPP-bd_dom"/>
</dbReference>
<evidence type="ECO:0000313" key="9">
    <source>
        <dbReference type="Proteomes" id="UP001159363"/>
    </source>
</evidence>
<evidence type="ECO:0008006" key="10">
    <source>
        <dbReference type="Google" id="ProtNLM"/>
    </source>
</evidence>
<name>A0ABQ9FZD7_9NEOP</name>
<keyword evidence="2" id="KW-0786">Thiamine pyrophosphate</keyword>
<keyword evidence="5" id="KW-0732">Signal</keyword>
<dbReference type="Pfam" id="PF02775">
    <property type="entry name" value="TPP_enzyme_C"/>
    <property type="match status" value="1"/>
</dbReference>
<dbReference type="SUPFAM" id="SSF52518">
    <property type="entry name" value="Thiamin diphosphate-binding fold (THDP-binding)"/>
    <property type="match status" value="3"/>
</dbReference>
<organism evidence="8 9">
    <name type="scientific">Dryococelus australis</name>
    <dbReference type="NCBI Taxonomy" id="614101"/>
    <lineage>
        <taxon>Eukaryota</taxon>
        <taxon>Metazoa</taxon>
        <taxon>Ecdysozoa</taxon>
        <taxon>Arthropoda</taxon>
        <taxon>Hexapoda</taxon>
        <taxon>Insecta</taxon>
        <taxon>Pterygota</taxon>
        <taxon>Neoptera</taxon>
        <taxon>Polyneoptera</taxon>
        <taxon>Phasmatodea</taxon>
        <taxon>Verophasmatodea</taxon>
        <taxon>Anareolatae</taxon>
        <taxon>Phasmatidae</taxon>
        <taxon>Eurycanthinae</taxon>
        <taxon>Dryococelus</taxon>
    </lineage>
</organism>
<evidence type="ECO:0000256" key="2">
    <source>
        <dbReference type="ARBA" id="ARBA00023052"/>
    </source>
</evidence>
<evidence type="ECO:0000259" key="6">
    <source>
        <dbReference type="Pfam" id="PF02775"/>
    </source>
</evidence>
<accession>A0ABQ9FZD7</accession>
<keyword evidence="1" id="KW-0210">Decarboxylase</keyword>
<keyword evidence="9" id="KW-1185">Reference proteome</keyword>
<dbReference type="PANTHER" id="PTHR42818:SF1">
    <property type="entry name" value="SULFOPYRUVATE DECARBOXYLASE"/>
    <property type="match status" value="1"/>
</dbReference>
<feature type="region of interest" description="Disordered" evidence="4">
    <location>
        <begin position="232"/>
        <end position="295"/>
    </location>
</feature>